<dbReference type="AlphaFoldDB" id="A0A0A8ZL11"/>
<evidence type="ECO:0000313" key="1">
    <source>
        <dbReference type="EMBL" id="JAD40074.1"/>
    </source>
</evidence>
<organism evidence="1">
    <name type="scientific">Arundo donax</name>
    <name type="common">Giant reed</name>
    <name type="synonym">Donax arundinaceus</name>
    <dbReference type="NCBI Taxonomy" id="35708"/>
    <lineage>
        <taxon>Eukaryota</taxon>
        <taxon>Viridiplantae</taxon>
        <taxon>Streptophyta</taxon>
        <taxon>Embryophyta</taxon>
        <taxon>Tracheophyta</taxon>
        <taxon>Spermatophyta</taxon>
        <taxon>Magnoliopsida</taxon>
        <taxon>Liliopsida</taxon>
        <taxon>Poales</taxon>
        <taxon>Poaceae</taxon>
        <taxon>PACMAD clade</taxon>
        <taxon>Arundinoideae</taxon>
        <taxon>Arundineae</taxon>
        <taxon>Arundo</taxon>
    </lineage>
</organism>
<reference evidence="1" key="2">
    <citation type="journal article" date="2015" name="Data Brief">
        <title>Shoot transcriptome of the giant reed, Arundo donax.</title>
        <authorList>
            <person name="Barrero R.A."/>
            <person name="Guerrero F.D."/>
            <person name="Moolhuijzen P."/>
            <person name="Goolsby J.A."/>
            <person name="Tidwell J."/>
            <person name="Bellgard S.E."/>
            <person name="Bellgard M.I."/>
        </authorList>
    </citation>
    <scope>NUCLEOTIDE SEQUENCE</scope>
    <source>
        <tissue evidence="1">Shoot tissue taken approximately 20 cm above the soil surface</tissue>
    </source>
</reference>
<accession>A0A0A8ZL11</accession>
<proteinExistence type="predicted"/>
<name>A0A0A8ZL11_ARUDO</name>
<protein>
    <submittedName>
        <fullName evidence="1">Uncharacterized protein</fullName>
    </submittedName>
</protein>
<dbReference type="EMBL" id="GBRH01257821">
    <property type="protein sequence ID" value="JAD40074.1"/>
    <property type="molecule type" value="Transcribed_RNA"/>
</dbReference>
<reference evidence="1" key="1">
    <citation type="submission" date="2014-09" db="EMBL/GenBank/DDBJ databases">
        <authorList>
            <person name="Magalhaes I.L.F."/>
            <person name="Oliveira U."/>
            <person name="Santos F.R."/>
            <person name="Vidigal T.H.D.A."/>
            <person name="Brescovit A.D."/>
            <person name="Santos A.J."/>
        </authorList>
    </citation>
    <scope>NUCLEOTIDE SEQUENCE</scope>
    <source>
        <tissue evidence="1">Shoot tissue taken approximately 20 cm above the soil surface</tissue>
    </source>
</reference>
<sequence>MKRVSRNLCVSVLWQHVGRVLQKI</sequence>